<proteinExistence type="predicted"/>
<protein>
    <recommendedName>
        <fullName evidence="3">F-box/kelch-repeat protein</fullName>
    </recommendedName>
</protein>
<dbReference type="InterPro" id="IPR006652">
    <property type="entry name" value="Kelch_1"/>
</dbReference>
<dbReference type="InterPro" id="IPR044595">
    <property type="entry name" value="KMD1-4"/>
</dbReference>
<dbReference type="GO" id="GO:2000762">
    <property type="term" value="P:regulation of phenylpropanoid metabolic process"/>
    <property type="evidence" value="ECO:0007669"/>
    <property type="project" value="InterPro"/>
</dbReference>
<dbReference type="Proteomes" id="UP001324115">
    <property type="component" value="Unassembled WGS sequence"/>
</dbReference>
<dbReference type="GO" id="GO:0080037">
    <property type="term" value="P:negative regulation of cytokinin-activated signaling pathway"/>
    <property type="evidence" value="ECO:0007669"/>
    <property type="project" value="InterPro"/>
</dbReference>
<dbReference type="SMART" id="SM00612">
    <property type="entry name" value="Kelch"/>
    <property type="match status" value="2"/>
</dbReference>
<dbReference type="Gene3D" id="2.120.10.80">
    <property type="entry name" value="Kelch-type beta propeller"/>
    <property type="match status" value="1"/>
</dbReference>
<accession>A0AAN7IXT8</accession>
<dbReference type="InterPro" id="IPR015915">
    <property type="entry name" value="Kelch-typ_b-propeller"/>
</dbReference>
<evidence type="ECO:0000313" key="2">
    <source>
        <dbReference type="Proteomes" id="UP001324115"/>
    </source>
</evidence>
<organism evidence="1 2">
    <name type="scientific">Quercus rubra</name>
    <name type="common">Northern red oak</name>
    <name type="synonym">Quercus borealis</name>
    <dbReference type="NCBI Taxonomy" id="3512"/>
    <lineage>
        <taxon>Eukaryota</taxon>
        <taxon>Viridiplantae</taxon>
        <taxon>Streptophyta</taxon>
        <taxon>Embryophyta</taxon>
        <taxon>Tracheophyta</taxon>
        <taxon>Spermatophyta</taxon>
        <taxon>Magnoliopsida</taxon>
        <taxon>eudicotyledons</taxon>
        <taxon>Gunneridae</taxon>
        <taxon>Pentapetalae</taxon>
        <taxon>rosids</taxon>
        <taxon>fabids</taxon>
        <taxon>Fagales</taxon>
        <taxon>Fagaceae</taxon>
        <taxon>Quercus</taxon>
    </lineage>
</organism>
<name>A0AAN7IXT8_QUERU</name>
<gene>
    <name evidence="1" type="ORF">RGQ29_020914</name>
</gene>
<dbReference type="PANTHER" id="PTHR46407">
    <property type="entry name" value="OS02G0208700 PROTEIN"/>
    <property type="match status" value="1"/>
</dbReference>
<reference evidence="1 2" key="1">
    <citation type="journal article" date="2023" name="G3 (Bethesda)">
        <title>A haplotype-resolved chromosome-scale genome for Quercus rubra L. provides insights into the genetics of adaptive traits for red oak species.</title>
        <authorList>
            <person name="Kapoor B."/>
            <person name="Jenkins J."/>
            <person name="Schmutz J."/>
            <person name="Zhebentyayeva T."/>
            <person name="Kuelheim C."/>
            <person name="Coggeshall M."/>
            <person name="Heim C."/>
            <person name="Lasky J.R."/>
            <person name="Leites L."/>
            <person name="Islam-Faridi N."/>
            <person name="Romero-Severson J."/>
            <person name="DeLeo V.L."/>
            <person name="Lucas S.M."/>
            <person name="Lazic D."/>
            <person name="Gailing O."/>
            <person name="Carlson J."/>
            <person name="Staton M."/>
        </authorList>
    </citation>
    <scope>NUCLEOTIDE SEQUENCE [LARGE SCALE GENOMIC DNA]</scope>
    <source>
        <strain evidence="1">Pseudo-F2</strain>
    </source>
</reference>
<dbReference type="PANTHER" id="PTHR46407:SF3">
    <property type="entry name" value="OS02G0208700 PROTEIN"/>
    <property type="match status" value="1"/>
</dbReference>
<dbReference type="EMBL" id="JAXUIC010000005">
    <property type="protein sequence ID" value="KAK4590547.1"/>
    <property type="molecule type" value="Genomic_DNA"/>
</dbReference>
<evidence type="ECO:0008006" key="3">
    <source>
        <dbReference type="Google" id="ProtNLM"/>
    </source>
</evidence>
<dbReference type="SUPFAM" id="SSF117281">
    <property type="entry name" value="Kelch motif"/>
    <property type="match status" value="1"/>
</dbReference>
<keyword evidence="2" id="KW-1185">Reference proteome</keyword>
<sequence>MLSIPYNHLSKAAFVCKGWKVEIELREFLKHRKAASYSQSIIVMVQARVNGNQDCQSAKYPPTPVYGLTVYEPKTGIWSELPPIPWLSNGLPMFCRLAGVGSDLVVIGEWDPKTWIVFNNVYIYNFVLATWRHGVDMPGVLRSFFGCACDDDRMVFVAGGHDDEKNALKSVIAYVIAKDEWIPLLDMAQECDECKAMFHRGKFHVIGGYCMKLQGGFEESVETFDFSTWKWDQVNKDYFVCNMCLKACVASDNGKLYLCWASDEATLEKDILKIVAQPRAELGG</sequence>
<dbReference type="AlphaFoldDB" id="A0AAN7IXT8"/>
<comment type="caution">
    <text evidence="1">The sequence shown here is derived from an EMBL/GenBank/DDBJ whole genome shotgun (WGS) entry which is preliminary data.</text>
</comment>
<evidence type="ECO:0000313" key="1">
    <source>
        <dbReference type="EMBL" id="KAK4590547.1"/>
    </source>
</evidence>